<dbReference type="Pfam" id="PF11412">
    <property type="entry name" value="DsbD_N"/>
    <property type="match status" value="1"/>
</dbReference>
<evidence type="ECO:0000256" key="18">
    <source>
        <dbReference type="HAMAP-Rule" id="MF_00399"/>
    </source>
</evidence>
<feature type="domain" description="Thioredoxin" evidence="19">
    <location>
        <begin position="438"/>
        <end position="580"/>
    </location>
</feature>
<dbReference type="AlphaFoldDB" id="A0A432WAT4"/>
<evidence type="ECO:0000256" key="16">
    <source>
        <dbReference type="ARBA" id="ARBA00047388"/>
    </source>
</evidence>
<keyword evidence="8 18" id="KW-0201">Cytochrome c-type biogenesis</keyword>
<evidence type="ECO:0000256" key="6">
    <source>
        <dbReference type="ARBA" id="ARBA00022692"/>
    </source>
</evidence>
<dbReference type="PROSITE" id="PS00194">
    <property type="entry name" value="THIOREDOXIN_1"/>
    <property type="match status" value="1"/>
</dbReference>
<dbReference type="SUPFAM" id="SSF52833">
    <property type="entry name" value="Thioredoxin-like"/>
    <property type="match status" value="1"/>
</dbReference>
<dbReference type="Proteomes" id="UP000288405">
    <property type="component" value="Unassembled WGS sequence"/>
</dbReference>
<dbReference type="InterPro" id="IPR028250">
    <property type="entry name" value="DsbDN"/>
</dbReference>
<evidence type="ECO:0000313" key="21">
    <source>
        <dbReference type="Proteomes" id="UP000288405"/>
    </source>
</evidence>
<evidence type="ECO:0000256" key="11">
    <source>
        <dbReference type="ARBA" id="ARBA00023002"/>
    </source>
</evidence>
<evidence type="ECO:0000256" key="1">
    <source>
        <dbReference type="ARBA" id="ARBA00004429"/>
    </source>
</evidence>
<evidence type="ECO:0000256" key="14">
    <source>
        <dbReference type="ARBA" id="ARBA00023157"/>
    </source>
</evidence>
<dbReference type="GO" id="GO:0005886">
    <property type="term" value="C:plasma membrane"/>
    <property type="evidence" value="ECO:0007669"/>
    <property type="project" value="UniProtKB-SubCell"/>
</dbReference>
<feature type="transmembrane region" description="Helical" evidence="18">
    <location>
        <begin position="223"/>
        <end position="247"/>
    </location>
</feature>
<dbReference type="InterPro" id="IPR036929">
    <property type="entry name" value="DsbDN_sf"/>
</dbReference>
<gene>
    <name evidence="18" type="primary">dsbD</name>
    <name evidence="20" type="ORF">CWE11_11530</name>
</gene>
<keyword evidence="5 18" id="KW-0997">Cell inner membrane</keyword>
<dbReference type="InterPro" id="IPR003834">
    <property type="entry name" value="Cyt_c_assmbl_TM_dom"/>
</dbReference>
<keyword evidence="12 18" id="KW-0520">NAD</keyword>
<dbReference type="PANTHER" id="PTHR32234">
    <property type="entry name" value="THIOL:DISULFIDE INTERCHANGE PROTEIN DSBD"/>
    <property type="match status" value="1"/>
</dbReference>
<feature type="chain" id="PRO_5019594598" description="Thiol:disulfide interchange protein DsbD" evidence="18">
    <location>
        <begin position="21"/>
        <end position="582"/>
    </location>
</feature>
<keyword evidence="3 18" id="KW-0813">Transport</keyword>
<keyword evidence="14 18" id="KW-1015">Disulfide bond</keyword>
<dbReference type="PROSITE" id="PS51352">
    <property type="entry name" value="THIOREDOXIN_2"/>
    <property type="match status" value="1"/>
</dbReference>
<comment type="caution">
    <text evidence="18">Lacks conserved residue(s) required for the propagation of feature annotation.</text>
</comment>
<keyword evidence="6 18" id="KW-0812">Transmembrane</keyword>
<dbReference type="PANTHER" id="PTHR32234:SF0">
    <property type="entry name" value="THIOL:DISULFIDE INTERCHANGE PROTEIN DSBD"/>
    <property type="match status" value="1"/>
</dbReference>
<keyword evidence="11 18" id="KW-0560">Oxidoreductase</keyword>
<evidence type="ECO:0000259" key="19">
    <source>
        <dbReference type="PROSITE" id="PS51352"/>
    </source>
</evidence>
<evidence type="ECO:0000256" key="13">
    <source>
        <dbReference type="ARBA" id="ARBA00023136"/>
    </source>
</evidence>
<dbReference type="HAMAP" id="MF_00399">
    <property type="entry name" value="DbsD"/>
    <property type="match status" value="1"/>
</dbReference>
<name>A0A432WAT4_9GAMM</name>
<dbReference type="EC" id="1.8.1.8" evidence="18"/>
<dbReference type="Gene3D" id="2.60.40.1250">
    <property type="entry name" value="Thiol:disulfide interchange protein DsbD, N-terminal domain"/>
    <property type="match status" value="1"/>
</dbReference>
<comment type="function">
    <text evidence="18">Required to facilitate the formation of correct disulfide bonds in some periplasmic proteins and for the assembly of the periplasmic c-type cytochromes. Acts by transferring electrons from cytoplasmic thioredoxin to the periplasm. This transfer involves a cascade of disulfide bond formation and reduction steps.</text>
</comment>
<evidence type="ECO:0000256" key="7">
    <source>
        <dbReference type="ARBA" id="ARBA00022729"/>
    </source>
</evidence>
<proteinExistence type="inferred from homology"/>
<keyword evidence="7 18" id="KW-0732">Signal</keyword>
<dbReference type="InterPro" id="IPR036249">
    <property type="entry name" value="Thioredoxin-like_sf"/>
</dbReference>
<feature type="disulfide bond" description="Redox-active" evidence="18">
    <location>
        <begin position="124"/>
        <end position="130"/>
    </location>
</feature>
<evidence type="ECO:0000256" key="12">
    <source>
        <dbReference type="ARBA" id="ARBA00023027"/>
    </source>
</evidence>
<dbReference type="InterPro" id="IPR035671">
    <property type="entry name" value="DsbD_gamma"/>
</dbReference>
<feature type="disulfide bond" description="Redox-active" evidence="18">
    <location>
        <begin position="495"/>
        <end position="498"/>
    </location>
</feature>
<feature type="transmembrane region" description="Helical" evidence="18">
    <location>
        <begin position="373"/>
        <end position="393"/>
    </location>
</feature>
<dbReference type="CDD" id="cd02953">
    <property type="entry name" value="DsbDgamma"/>
    <property type="match status" value="1"/>
</dbReference>
<evidence type="ECO:0000313" key="20">
    <source>
        <dbReference type="EMBL" id="RUO27483.1"/>
    </source>
</evidence>
<dbReference type="Gene3D" id="3.40.30.10">
    <property type="entry name" value="Glutaredoxin"/>
    <property type="match status" value="1"/>
</dbReference>
<keyword evidence="4 18" id="KW-1003">Cell membrane</keyword>
<dbReference type="GO" id="GO:0045454">
    <property type="term" value="P:cell redox homeostasis"/>
    <property type="evidence" value="ECO:0007669"/>
    <property type="project" value="TreeGrafter"/>
</dbReference>
<keyword evidence="9 18" id="KW-0249">Electron transport</keyword>
<protein>
    <recommendedName>
        <fullName evidence="18">Thiol:disulfide interchange protein DsbD</fullName>
        <ecNumber evidence="18">1.8.1.8</ecNumber>
    </recommendedName>
    <alternativeName>
        <fullName evidence="18">Protein-disulfide reductase</fullName>
        <shortName evidence="18">Disulfide reductase</shortName>
    </alternativeName>
</protein>
<evidence type="ECO:0000256" key="4">
    <source>
        <dbReference type="ARBA" id="ARBA00022475"/>
    </source>
</evidence>
<evidence type="ECO:0000256" key="17">
    <source>
        <dbReference type="ARBA" id="ARBA00047804"/>
    </source>
</evidence>
<comment type="similarity">
    <text evidence="2 18">Belongs to the thioredoxin family. DsbD subfamily.</text>
</comment>
<keyword evidence="21" id="KW-1185">Reference proteome</keyword>
<evidence type="ECO:0000256" key="5">
    <source>
        <dbReference type="ARBA" id="ARBA00022519"/>
    </source>
</evidence>
<dbReference type="EMBL" id="PIPM01000021">
    <property type="protein sequence ID" value="RUO27483.1"/>
    <property type="molecule type" value="Genomic_DNA"/>
</dbReference>
<evidence type="ECO:0000256" key="15">
    <source>
        <dbReference type="ARBA" id="ARBA00023284"/>
    </source>
</evidence>
<organism evidence="20 21">
    <name type="scientific">Aliidiomarina sanyensis</name>
    <dbReference type="NCBI Taxonomy" id="1249555"/>
    <lineage>
        <taxon>Bacteria</taxon>
        <taxon>Pseudomonadati</taxon>
        <taxon>Pseudomonadota</taxon>
        <taxon>Gammaproteobacteria</taxon>
        <taxon>Alteromonadales</taxon>
        <taxon>Idiomarinaceae</taxon>
        <taxon>Aliidiomarina</taxon>
    </lineage>
</organism>
<evidence type="ECO:0000256" key="10">
    <source>
        <dbReference type="ARBA" id="ARBA00022989"/>
    </source>
</evidence>
<evidence type="ECO:0000256" key="2">
    <source>
        <dbReference type="ARBA" id="ARBA00007241"/>
    </source>
</evidence>
<evidence type="ECO:0000256" key="3">
    <source>
        <dbReference type="ARBA" id="ARBA00022448"/>
    </source>
</evidence>
<evidence type="ECO:0000256" key="8">
    <source>
        <dbReference type="ARBA" id="ARBA00022748"/>
    </source>
</evidence>
<dbReference type="Pfam" id="PF02683">
    <property type="entry name" value="DsbD_TM"/>
    <property type="match status" value="1"/>
</dbReference>
<feature type="transmembrane region" description="Helical" evidence="18">
    <location>
        <begin position="300"/>
        <end position="318"/>
    </location>
</feature>
<dbReference type="Pfam" id="PF13899">
    <property type="entry name" value="Thioredoxin_7"/>
    <property type="match status" value="1"/>
</dbReference>
<comment type="catalytic activity">
    <reaction evidence="17 18">
        <text>[protein]-dithiol + NADP(+) = [protein]-disulfide + NADPH + H(+)</text>
        <dbReference type="Rhea" id="RHEA:18753"/>
        <dbReference type="Rhea" id="RHEA-COMP:10593"/>
        <dbReference type="Rhea" id="RHEA-COMP:10594"/>
        <dbReference type="ChEBI" id="CHEBI:15378"/>
        <dbReference type="ChEBI" id="CHEBI:29950"/>
        <dbReference type="ChEBI" id="CHEBI:50058"/>
        <dbReference type="ChEBI" id="CHEBI:57783"/>
        <dbReference type="ChEBI" id="CHEBI:58349"/>
        <dbReference type="EC" id="1.8.1.8"/>
    </reaction>
</comment>
<comment type="caution">
    <text evidence="20">The sequence shown here is derived from an EMBL/GenBank/DDBJ whole genome shotgun (WGS) entry which is preliminary data.</text>
</comment>
<dbReference type="GO" id="GO:0009055">
    <property type="term" value="F:electron transfer activity"/>
    <property type="evidence" value="ECO:0007669"/>
    <property type="project" value="UniProtKB-UniRule"/>
</dbReference>
<feature type="signal peptide" evidence="18">
    <location>
        <begin position="1"/>
        <end position="20"/>
    </location>
</feature>
<comment type="subcellular location">
    <subcellularLocation>
        <location evidence="1 18">Cell inner membrane</location>
        <topology evidence="1 18">Multi-pass membrane protein</topology>
    </subcellularLocation>
</comment>
<comment type="catalytic activity">
    <reaction evidence="16 18">
        <text>[protein]-dithiol + NAD(+) = [protein]-disulfide + NADH + H(+)</text>
        <dbReference type="Rhea" id="RHEA:18749"/>
        <dbReference type="Rhea" id="RHEA-COMP:10593"/>
        <dbReference type="Rhea" id="RHEA-COMP:10594"/>
        <dbReference type="ChEBI" id="CHEBI:15378"/>
        <dbReference type="ChEBI" id="CHEBI:29950"/>
        <dbReference type="ChEBI" id="CHEBI:50058"/>
        <dbReference type="ChEBI" id="CHEBI:57540"/>
        <dbReference type="ChEBI" id="CHEBI:57945"/>
        <dbReference type="EC" id="1.8.1.8"/>
    </reaction>
</comment>
<keyword evidence="10 18" id="KW-1133">Transmembrane helix</keyword>
<keyword evidence="13 18" id="KW-0472">Membrane</keyword>
<dbReference type="InterPro" id="IPR017937">
    <property type="entry name" value="Thioredoxin_CS"/>
</dbReference>
<sequence length="582" mass="63806" precursor="true">MLLSFIMALGAWVSVGNVQAQPSFFSNVEGQFLPVQQAFPFSYHQDGDRLYLNFEITEGYYLYQHRFGLTPEHLVAKLHPLPEGIEHNDEFFGDSIIYRDYVTLTVDLATVATGDVLNVRYQGCADAGLCYAPEIVQVFLSAAEGGEAGGYQLQDFSATTEAPQTGVFSLLQPDRLWLTAGIFLLLGLGLAFTPCVFPMYPIISGIIINQQRGGQKLSVGRGFMLSFVYVQGMAITYTLLGILVALAGMQYQAYLQHPALLGTLAALFILFALAMFGVIQVDLPSGLKQKLTEISSRQKGGAYPGVFAMGALSGMIASPCTTAPLSGALLFIAQSGDVMVGGFVLYALSIGMGLPLILIGMSGGKLLPKSGQWMNTVKILFGILMLAVALFLVERLLHYTVAGWLWILFFIGSALLLLRELWKQLGTAGRAVSAVILISLAATGVKWQLPYVDGSFAERKLEFIHVESLNDVLAEVAQASEDNQWVMLDLYADWCVACLELERYTFADPDVQARLENFRVLQADVTAINATNTELLSTYQVLGLPTVLFFDRHGTELTEWRVTGFLNAERFEAHLEAIMNRE</sequence>
<feature type="transmembrane region" description="Helical" evidence="18">
    <location>
        <begin position="259"/>
        <end position="279"/>
    </location>
</feature>
<dbReference type="InterPro" id="IPR022910">
    <property type="entry name" value="Thiol_diS_interchange_DbsD"/>
</dbReference>
<feature type="transmembrane region" description="Helical" evidence="18">
    <location>
        <begin position="399"/>
        <end position="418"/>
    </location>
</feature>
<keyword evidence="15 18" id="KW-0676">Redox-active center</keyword>
<feature type="transmembrane region" description="Helical" evidence="18">
    <location>
        <begin position="176"/>
        <end position="203"/>
    </location>
</feature>
<accession>A0A432WAT4</accession>
<evidence type="ECO:0000256" key="9">
    <source>
        <dbReference type="ARBA" id="ARBA00022982"/>
    </source>
</evidence>
<feature type="transmembrane region" description="Helical" evidence="18">
    <location>
        <begin position="338"/>
        <end position="361"/>
    </location>
</feature>
<dbReference type="InterPro" id="IPR013766">
    <property type="entry name" value="Thioredoxin_domain"/>
</dbReference>
<dbReference type="GO" id="GO:0017004">
    <property type="term" value="P:cytochrome complex assembly"/>
    <property type="evidence" value="ECO:0007669"/>
    <property type="project" value="UniProtKB-UniRule"/>
</dbReference>
<dbReference type="NCBIfam" id="NF001419">
    <property type="entry name" value="PRK00293.1"/>
    <property type="match status" value="1"/>
</dbReference>
<dbReference type="OrthoDB" id="9811036at2"/>
<reference evidence="20 21" key="1">
    <citation type="journal article" date="2011" name="Front. Microbiol.">
        <title>Genomic signatures of strain selection and enhancement in Bacillus atrophaeus var. globigii, a historical biowarfare simulant.</title>
        <authorList>
            <person name="Gibbons H.S."/>
            <person name="Broomall S.M."/>
            <person name="McNew L.A."/>
            <person name="Daligault H."/>
            <person name="Chapman C."/>
            <person name="Bruce D."/>
            <person name="Karavis M."/>
            <person name="Krepps M."/>
            <person name="McGregor P.A."/>
            <person name="Hong C."/>
            <person name="Park K.H."/>
            <person name="Akmal A."/>
            <person name="Feldman A."/>
            <person name="Lin J.S."/>
            <person name="Chang W.E."/>
            <person name="Higgs B.W."/>
            <person name="Demirev P."/>
            <person name="Lindquist J."/>
            <person name="Liem A."/>
            <person name="Fochler E."/>
            <person name="Read T.D."/>
            <person name="Tapia R."/>
            <person name="Johnson S."/>
            <person name="Bishop-Lilly K.A."/>
            <person name="Detter C."/>
            <person name="Han C."/>
            <person name="Sozhamannan S."/>
            <person name="Rosenzweig C.N."/>
            <person name="Skowronski E.W."/>
        </authorList>
    </citation>
    <scope>NUCLEOTIDE SEQUENCE [LARGE SCALE GENOMIC DNA]</scope>
    <source>
        <strain evidence="20 21">GYP-17</strain>
    </source>
</reference>
<dbReference type="SUPFAM" id="SSF74863">
    <property type="entry name" value="Thiol:disulfide interchange protein DsbD, N-terminal domain (DsbD-alpha)"/>
    <property type="match status" value="1"/>
</dbReference>
<dbReference type="GO" id="GO:0047134">
    <property type="term" value="F:protein-disulfide reductase [NAD(P)H] activity"/>
    <property type="evidence" value="ECO:0007669"/>
    <property type="project" value="UniProtKB-UniRule"/>
</dbReference>